<keyword evidence="1" id="KW-0812">Transmembrane</keyword>
<dbReference type="Proteomes" id="UP001138540">
    <property type="component" value="Unassembled WGS sequence"/>
</dbReference>
<feature type="transmembrane region" description="Helical" evidence="1">
    <location>
        <begin position="250"/>
        <end position="267"/>
    </location>
</feature>
<dbReference type="PANTHER" id="PTHR36927:SF3">
    <property type="entry name" value="GLUCANS BIOSYNTHESIS PROTEIN C"/>
    <property type="match status" value="1"/>
</dbReference>
<dbReference type="Pfam" id="PF01757">
    <property type="entry name" value="Acyl_transf_3"/>
    <property type="match status" value="1"/>
</dbReference>
<dbReference type="GO" id="GO:0016740">
    <property type="term" value="F:transferase activity"/>
    <property type="evidence" value="ECO:0007669"/>
    <property type="project" value="UniProtKB-KW"/>
</dbReference>
<evidence type="ECO:0000313" key="3">
    <source>
        <dbReference type="EMBL" id="MBB5987011.1"/>
    </source>
</evidence>
<feature type="transmembrane region" description="Helical" evidence="1">
    <location>
        <begin position="341"/>
        <end position="360"/>
    </location>
</feature>
<keyword evidence="1" id="KW-1133">Transmembrane helix</keyword>
<dbReference type="InterPro" id="IPR002656">
    <property type="entry name" value="Acyl_transf_3_dom"/>
</dbReference>
<feature type="domain" description="Acyltransferase 3" evidence="2">
    <location>
        <begin position="13"/>
        <end position="356"/>
    </location>
</feature>
<dbReference type="RefSeq" id="WP_184155155.1">
    <property type="nucleotide sequence ID" value="NZ_JACHKA010000001.1"/>
</dbReference>
<keyword evidence="3" id="KW-0808">Transferase</keyword>
<evidence type="ECO:0000259" key="2">
    <source>
        <dbReference type="Pfam" id="PF01757"/>
    </source>
</evidence>
<gene>
    <name evidence="3" type="ORF">HNP60_002985</name>
</gene>
<evidence type="ECO:0000313" key="4">
    <source>
        <dbReference type="Proteomes" id="UP001138540"/>
    </source>
</evidence>
<keyword evidence="4" id="KW-1185">Reference proteome</keyword>
<reference evidence="3 4" key="1">
    <citation type="submission" date="2020-08" db="EMBL/GenBank/DDBJ databases">
        <title>Exploring microbial biodiversity for novel pathways involved in the catabolism of aromatic compounds derived from lignin.</title>
        <authorList>
            <person name="Elkins J."/>
        </authorList>
    </citation>
    <scope>NUCLEOTIDE SEQUENCE [LARGE SCALE GENOMIC DNA]</scope>
    <source>
        <strain evidence="3 4">B1D3A</strain>
    </source>
</reference>
<proteinExistence type="predicted"/>
<dbReference type="EMBL" id="JACHKA010000001">
    <property type="protein sequence ID" value="MBB5987011.1"/>
    <property type="molecule type" value="Genomic_DNA"/>
</dbReference>
<name>A0ABR6NIC3_9SPHN</name>
<feature type="transmembrane region" description="Helical" evidence="1">
    <location>
        <begin position="313"/>
        <end position="335"/>
    </location>
</feature>
<feature type="transmembrane region" description="Helical" evidence="1">
    <location>
        <begin position="56"/>
        <end position="78"/>
    </location>
</feature>
<feature type="transmembrane region" description="Helical" evidence="1">
    <location>
        <begin position="141"/>
        <end position="161"/>
    </location>
</feature>
<evidence type="ECO:0000256" key="1">
    <source>
        <dbReference type="SAM" id="Phobius"/>
    </source>
</evidence>
<dbReference type="EC" id="2.1.-.-" evidence="3"/>
<comment type="caution">
    <text evidence="3">The sequence shown here is derived from an EMBL/GenBank/DDBJ whole genome shotgun (WGS) entry which is preliminary data.</text>
</comment>
<feature type="transmembrane region" description="Helical" evidence="1">
    <location>
        <begin position="15"/>
        <end position="36"/>
    </location>
</feature>
<sequence>MTTSRVAQREHHWDAIRALLMLLGIPYHVAMAYRANDVWIVNAREGALIWTWLADFIHVFRMPAFFLIAGYFAALLLSRRSSGEWLKGRFLRLGIPFLACLLTLNPLLNLFCELSNFSIGPALASWEHNSSVSGGYWVRHLWFIIVLLQCSALAALLTTLSPRLSQAQIAPATDFRLARRPALVVLLTALVLGAWEASAIELFYAAGFATNVPQQIFRLDQLLQFIPWFAAGCLVARAPRLRDALHRPSFAIALLGVLALAAHFMFKGQLHPAAGRLVETVAAVAITQMLLAGVKHVADRPHPAVQELVRASFVIYLFHLPITAALVVIGQPLALPVSVKAVLAILLTLGLSWMAWRIVLRSPMLRLLYDGVPPAVSPRPALPLAARDLRRQSL</sequence>
<keyword evidence="1" id="KW-0472">Membrane</keyword>
<protein>
    <submittedName>
        <fullName evidence="3">Glucan biosynthesis protein C</fullName>
        <ecNumber evidence="3">2.1.-.-</ecNumber>
    </submittedName>
</protein>
<feature type="transmembrane region" description="Helical" evidence="1">
    <location>
        <begin position="182"/>
        <end position="209"/>
    </location>
</feature>
<accession>A0ABR6NIC3</accession>
<feature type="transmembrane region" description="Helical" evidence="1">
    <location>
        <begin position="90"/>
        <end position="108"/>
    </location>
</feature>
<organism evidence="3 4">
    <name type="scientific">Sphingobium lignivorans</name>
    <dbReference type="NCBI Taxonomy" id="2735886"/>
    <lineage>
        <taxon>Bacteria</taxon>
        <taxon>Pseudomonadati</taxon>
        <taxon>Pseudomonadota</taxon>
        <taxon>Alphaproteobacteria</taxon>
        <taxon>Sphingomonadales</taxon>
        <taxon>Sphingomonadaceae</taxon>
        <taxon>Sphingobium</taxon>
    </lineage>
</organism>
<dbReference type="InterPro" id="IPR050623">
    <property type="entry name" value="Glucan_succinyl_AcylTrfase"/>
</dbReference>
<dbReference type="PANTHER" id="PTHR36927">
    <property type="entry name" value="BLR4337 PROTEIN"/>
    <property type="match status" value="1"/>
</dbReference>